<dbReference type="Gene3D" id="3.40.50.450">
    <property type="match status" value="1"/>
</dbReference>
<name>A0A9D2HD35_9BACT</name>
<dbReference type="SUPFAM" id="SSF52309">
    <property type="entry name" value="N-(deoxy)ribosyltransferase-like"/>
    <property type="match status" value="1"/>
</dbReference>
<keyword evidence="1" id="KW-0648">Protein biosynthesis</keyword>
<organism evidence="1 2">
    <name type="scientific">Candidatus Mailhella merdigallinarum</name>
    <dbReference type="NCBI Taxonomy" id="2838658"/>
    <lineage>
        <taxon>Bacteria</taxon>
        <taxon>Pseudomonadati</taxon>
        <taxon>Thermodesulfobacteriota</taxon>
        <taxon>Desulfovibrionia</taxon>
        <taxon>Desulfovibrionales</taxon>
        <taxon>Desulfovibrionaceae</taxon>
        <taxon>Mailhella</taxon>
    </lineage>
</organism>
<reference evidence="1" key="2">
    <citation type="submission" date="2021-04" db="EMBL/GenBank/DDBJ databases">
        <authorList>
            <person name="Gilroy R."/>
        </authorList>
    </citation>
    <scope>NUCLEOTIDE SEQUENCE</scope>
    <source>
        <strain evidence="1">CHK186-16707</strain>
    </source>
</reference>
<keyword evidence="1" id="KW-0396">Initiation factor</keyword>
<gene>
    <name evidence="1" type="ORF">H9962_07535</name>
</gene>
<reference evidence="1" key="1">
    <citation type="journal article" date="2021" name="PeerJ">
        <title>Extensive microbial diversity within the chicken gut microbiome revealed by metagenomics and culture.</title>
        <authorList>
            <person name="Gilroy R."/>
            <person name="Ravi A."/>
            <person name="Getino M."/>
            <person name="Pursley I."/>
            <person name="Horton D.L."/>
            <person name="Alikhan N.F."/>
            <person name="Baker D."/>
            <person name="Gharbi K."/>
            <person name="Hall N."/>
            <person name="Watson M."/>
            <person name="Adriaenssens E.M."/>
            <person name="Foster-Nyarko E."/>
            <person name="Jarju S."/>
            <person name="Secka A."/>
            <person name="Antonio M."/>
            <person name="Oren A."/>
            <person name="Chaudhuri R.R."/>
            <person name="La Ragione R."/>
            <person name="Hildebrand F."/>
            <person name="Pallen M.J."/>
        </authorList>
    </citation>
    <scope>NUCLEOTIDE SEQUENCE</scope>
    <source>
        <strain evidence="1">CHK186-16707</strain>
    </source>
</reference>
<comment type="caution">
    <text evidence="1">The sequence shown here is derived from an EMBL/GenBank/DDBJ whole genome shotgun (WGS) entry which is preliminary data.</text>
</comment>
<accession>A0A9D2HD35</accession>
<protein>
    <submittedName>
        <fullName evidence="1">Translation initiation factor 2</fullName>
    </submittedName>
</protein>
<dbReference type="GO" id="GO:0003743">
    <property type="term" value="F:translation initiation factor activity"/>
    <property type="evidence" value="ECO:0007669"/>
    <property type="project" value="UniProtKB-KW"/>
</dbReference>
<sequence length="170" mass="18245">MADGHSGLKVYIAASFRHLHAARLLGRAIRAMGYGLLDWTELAKPPEGLTPAERRAWMDTDHGGEVFAFCERACREADFVVYLGASGQDAGVEVGLARAWGVPVLGIRGPLEAPGLMLYGAASVWVESVEAALNLLEQTTEWAGRRSGAPQGAPEPVRRLLAKWEKGHGA</sequence>
<evidence type="ECO:0000313" key="2">
    <source>
        <dbReference type="Proteomes" id="UP000824225"/>
    </source>
</evidence>
<evidence type="ECO:0000313" key="1">
    <source>
        <dbReference type="EMBL" id="HJA09023.1"/>
    </source>
</evidence>
<proteinExistence type="predicted"/>
<dbReference type="Proteomes" id="UP000824225">
    <property type="component" value="Unassembled WGS sequence"/>
</dbReference>
<dbReference type="AlphaFoldDB" id="A0A9D2HD35"/>
<dbReference type="EMBL" id="DXAN01000023">
    <property type="protein sequence ID" value="HJA09023.1"/>
    <property type="molecule type" value="Genomic_DNA"/>
</dbReference>